<evidence type="ECO:0000259" key="3">
    <source>
        <dbReference type="PROSITE" id="PS51733"/>
    </source>
</evidence>
<dbReference type="UniPathway" id="UPA00537">
    <property type="reaction ID" value="UER00595"/>
</dbReference>
<comment type="similarity">
    <text evidence="2">Belongs to the LplA family.</text>
</comment>
<dbReference type="STRING" id="448386.A0A2V3J3G4"/>
<evidence type="ECO:0000313" key="5">
    <source>
        <dbReference type="Proteomes" id="UP000247409"/>
    </source>
</evidence>
<evidence type="ECO:0000256" key="1">
    <source>
        <dbReference type="ARBA" id="ARBA00005085"/>
    </source>
</evidence>
<evidence type="ECO:0000256" key="2">
    <source>
        <dbReference type="ARBA" id="ARBA00008242"/>
    </source>
</evidence>
<dbReference type="Pfam" id="PF21948">
    <property type="entry name" value="LplA-B_cat"/>
    <property type="match status" value="1"/>
</dbReference>
<accession>A0A2V3J3G4</accession>
<gene>
    <name evidence="4" type="ORF">BWQ96_02306</name>
</gene>
<protein>
    <submittedName>
        <fullName evidence="4">Putative lipoate-protein ligase A</fullName>
    </submittedName>
</protein>
<dbReference type="Proteomes" id="UP000247409">
    <property type="component" value="Unassembled WGS sequence"/>
</dbReference>
<reference evidence="4 5" key="1">
    <citation type="journal article" date="2018" name="Mol. Biol. Evol.">
        <title>Analysis of the draft genome of the red seaweed Gracilariopsis chorda provides insights into genome size evolution in Rhodophyta.</title>
        <authorList>
            <person name="Lee J."/>
            <person name="Yang E.C."/>
            <person name="Graf L."/>
            <person name="Yang J.H."/>
            <person name="Qiu H."/>
            <person name="Zel Zion U."/>
            <person name="Chan C.X."/>
            <person name="Stephens T.G."/>
            <person name="Weber A.P.M."/>
            <person name="Boo G.H."/>
            <person name="Boo S.M."/>
            <person name="Kim K.M."/>
            <person name="Shin Y."/>
            <person name="Jung M."/>
            <person name="Lee S.J."/>
            <person name="Yim H.S."/>
            <person name="Lee J.H."/>
            <person name="Bhattacharya D."/>
            <person name="Yoon H.S."/>
        </authorList>
    </citation>
    <scope>NUCLEOTIDE SEQUENCE [LARGE SCALE GENOMIC DNA]</scope>
    <source>
        <strain evidence="4 5">SKKU-2015</strain>
        <tissue evidence="4">Whole body</tissue>
    </source>
</reference>
<dbReference type="EMBL" id="NBIV01000018">
    <property type="protein sequence ID" value="PXF47920.1"/>
    <property type="molecule type" value="Genomic_DNA"/>
</dbReference>
<dbReference type="GO" id="GO:0005739">
    <property type="term" value="C:mitochondrion"/>
    <property type="evidence" value="ECO:0007669"/>
    <property type="project" value="TreeGrafter"/>
</dbReference>
<comment type="caution">
    <text evidence="4">The sequence shown here is derived from an EMBL/GenBank/DDBJ whole genome shotgun (WGS) entry which is preliminary data.</text>
</comment>
<dbReference type="SUPFAM" id="SSF55681">
    <property type="entry name" value="Class II aaRS and biotin synthetases"/>
    <property type="match status" value="1"/>
</dbReference>
<feature type="domain" description="BPL/LPL catalytic" evidence="3">
    <location>
        <begin position="27"/>
        <end position="208"/>
    </location>
</feature>
<proteinExistence type="inferred from homology"/>
<dbReference type="CDD" id="cd16443">
    <property type="entry name" value="LplA"/>
    <property type="match status" value="1"/>
</dbReference>
<organism evidence="4 5">
    <name type="scientific">Gracilariopsis chorda</name>
    <dbReference type="NCBI Taxonomy" id="448386"/>
    <lineage>
        <taxon>Eukaryota</taxon>
        <taxon>Rhodophyta</taxon>
        <taxon>Florideophyceae</taxon>
        <taxon>Rhodymeniophycidae</taxon>
        <taxon>Gracilariales</taxon>
        <taxon>Gracilariaceae</taxon>
        <taxon>Gracilariopsis</taxon>
    </lineage>
</organism>
<dbReference type="InterPro" id="IPR004562">
    <property type="entry name" value="LipoylTrfase_LipoateP_Ligase"/>
</dbReference>
<dbReference type="GO" id="GO:0016874">
    <property type="term" value="F:ligase activity"/>
    <property type="evidence" value="ECO:0007669"/>
    <property type="project" value="UniProtKB-KW"/>
</dbReference>
<dbReference type="GO" id="GO:0009249">
    <property type="term" value="P:protein lipoylation"/>
    <property type="evidence" value="ECO:0007669"/>
    <property type="project" value="InterPro"/>
</dbReference>
<name>A0A2V3J3G4_9FLOR</name>
<dbReference type="PANTHER" id="PTHR12561">
    <property type="entry name" value="LIPOATE-PROTEIN LIGASE"/>
    <property type="match status" value="1"/>
</dbReference>
<dbReference type="OrthoDB" id="201621at2759"/>
<dbReference type="PROSITE" id="PS51733">
    <property type="entry name" value="BPL_LPL_CATALYTIC"/>
    <property type="match status" value="1"/>
</dbReference>
<dbReference type="GO" id="GO:0017118">
    <property type="term" value="F:lipoyltransferase activity"/>
    <property type="evidence" value="ECO:0007669"/>
    <property type="project" value="TreeGrafter"/>
</dbReference>
<sequence length="346" mass="38390">MSATRVLLLPSRNVFTNLAAEERLLQSTNAKTLLFYINTPCVVLGRTQNAFNEADVSFAKQQQIAIVRRRSGGGTVVHDEGNLNFCWMTSRDEYSPKKAALMISEVLRNEFNVSGAHVSDRADIMIDGMKISGAAYRISGNRAYHHGTLLVKSDLEQLSRVLRSPLRGDLTASGTKSVRSKVTNVWVHQEVGMQQLVEAIAKRFAGTEHMRTLSPYEVDGFERERQEIMSHGWVYGQTPRFQYEVELDQGRRITLHAKKGSVIENVELHAGGEHESKQHGLRDALVGRAFDGGDLAQGLRASAGSIAESGAFFRGIADVLEARVPQQFWQREEDTHAGADENLIGL</sequence>
<dbReference type="InterPro" id="IPR004143">
    <property type="entry name" value="BPL_LPL_catalytic"/>
</dbReference>
<keyword evidence="5" id="KW-1185">Reference proteome</keyword>
<evidence type="ECO:0000313" key="4">
    <source>
        <dbReference type="EMBL" id="PXF47920.1"/>
    </source>
</evidence>
<dbReference type="PANTHER" id="PTHR12561:SF3">
    <property type="entry name" value="LIPOYLTRANSFERASE 1, MITOCHONDRIAL"/>
    <property type="match status" value="1"/>
</dbReference>
<dbReference type="InterPro" id="IPR045864">
    <property type="entry name" value="aa-tRNA-synth_II/BPL/LPL"/>
</dbReference>
<dbReference type="AlphaFoldDB" id="A0A2V3J3G4"/>
<comment type="pathway">
    <text evidence="1">Protein modification; protein lipoylation via exogenous pathway; protein N(6)-(lipoyl)lysine from lipoate: step 2/2.</text>
</comment>
<dbReference type="Gene3D" id="3.30.930.10">
    <property type="entry name" value="Bira Bifunctional Protein, Domain 2"/>
    <property type="match status" value="1"/>
</dbReference>
<keyword evidence="4" id="KW-0436">Ligase</keyword>